<accession>A0AAV0DAW4</accession>
<dbReference type="AlphaFoldDB" id="A0AAV0DAW4"/>
<sequence>MKEFASAAKHLADSIANFDEKFQEAAKVLPDDEKMKVLLGKVHGLFNTYSTEPQTIEKEIRMTPDDEFWTEEVLKAVEAIEKAQKKRNDRPTLIQYEKPSFTLLSQESNEHAGGQEDEEQRDEHVYAVAEHQEELDEQHNEAQVDNEEDVIINASEAIPVTELKEHDRIKASEKGKQACFEGEGQCGAHVEREKRQVMPGPALKSPYVIRITEMKAGTTTEEVKLAKFVFEENSDKSVVLYKDGNLIVSRKEME</sequence>
<reference evidence="2" key="1">
    <citation type="submission" date="2022-07" db="EMBL/GenBank/DDBJ databases">
        <authorList>
            <person name="Macas J."/>
            <person name="Novak P."/>
            <person name="Neumann P."/>
        </authorList>
    </citation>
    <scope>NUCLEOTIDE SEQUENCE</scope>
</reference>
<organism evidence="2 3">
    <name type="scientific">Cuscuta epithymum</name>
    <dbReference type="NCBI Taxonomy" id="186058"/>
    <lineage>
        <taxon>Eukaryota</taxon>
        <taxon>Viridiplantae</taxon>
        <taxon>Streptophyta</taxon>
        <taxon>Embryophyta</taxon>
        <taxon>Tracheophyta</taxon>
        <taxon>Spermatophyta</taxon>
        <taxon>Magnoliopsida</taxon>
        <taxon>eudicotyledons</taxon>
        <taxon>Gunneridae</taxon>
        <taxon>Pentapetalae</taxon>
        <taxon>asterids</taxon>
        <taxon>lamiids</taxon>
        <taxon>Solanales</taxon>
        <taxon>Convolvulaceae</taxon>
        <taxon>Cuscuteae</taxon>
        <taxon>Cuscuta</taxon>
        <taxon>Cuscuta subgen. Cuscuta</taxon>
    </lineage>
</organism>
<dbReference type="EMBL" id="CAMAPF010000081">
    <property type="protein sequence ID" value="CAH9094304.1"/>
    <property type="molecule type" value="Genomic_DNA"/>
</dbReference>
<proteinExistence type="predicted"/>
<feature type="non-terminal residue" evidence="2">
    <location>
        <position position="254"/>
    </location>
</feature>
<keyword evidence="3" id="KW-1185">Reference proteome</keyword>
<evidence type="ECO:0000313" key="3">
    <source>
        <dbReference type="Proteomes" id="UP001152523"/>
    </source>
</evidence>
<dbReference type="Proteomes" id="UP001152523">
    <property type="component" value="Unassembled WGS sequence"/>
</dbReference>
<comment type="caution">
    <text evidence="2">The sequence shown here is derived from an EMBL/GenBank/DDBJ whole genome shotgun (WGS) entry which is preliminary data.</text>
</comment>
<gene>
    <name evidence="2" type="ORF">CEPIT_LOCUS12832</name>
</gene>
<protein>
    <recommendedName>
        <fullName evidence="4">Plastid lipid-associated protein/fibrillin conserved domain-containing protein</fullName>
    </recommendedName>
</protein>
<feature type="region of interest" description="Disordered" evidence="1">
    <location>
        <begin position="100"/>
        <end position="122"/>
    </location>
</feature>
<name>A0AAV0DAW4_9ASTE</name>
<evidence type="ECO:0000313" key="2">
    <source>
        <dbReference type="EMBL" id="CAH9094304.1"/>
    </source>
</evidence>
<evidence type="ECO:0008006" key="4">
    <source>
        <dbReference type="Google" id="ProtNLM"/>
    </source>
</evidence>
<evidence type="ECO:0000256" key="1">
    <source>
        <dbReference type="SAM" id="MobiDB-lite"/>
    </source>
</evidence>